<gene>
    <name evidence="1" type="ORF">PLUA15_90171</name>
</gene>
<dbReference type="EMBL" id="OBKZ01000056">
    <property type="protein sequence ID" value="SOB55410.1"/>
    <property type="molecule type" value="Genomic_DNA"/>
</dbReference>
<dbReference type="AlphaFoldDB" id="A0AAX2HFT8"/>
<evidence type="ECO:0000313" key="1">
    <source>
        <dbReference type="EMBL" id="SOB55410.1"/>
    </source>
</evidence>
<protein>
    <submittedName>
        <fullName evidence="1">Uncharacterized protein</fullName>
    </submittedName>
</protein>
<dbReference type="Proteomes" id="UP000219564">
    <property type="component" value="Unassembled WGS sequence"/>
</dbReference>
<sequence>MEYKLKVVAGHLIFLPDNLPVPFESDIACSQLFMQLYADAQVDRFSDIDKWDQCFSRARSNMKWITTLSHAVNVKPDEHASYSVVSEISRSLMQAQPNEPGIAVEILHAGLKNFAGDECAQRVFFESALKRPAPELKSDENNVSSFYFLFSVLKPLNQLLSVQLYLTLRGDPGIQIFERALEGVEIVGTPALTVLCSEFNTLGYENVREKVNRYLKSVAVDKVIDLAIN</sequence>
<accession>A0AAX2HFT8</accession>
<proteinExistence type="predicted"/>
<name>A0AAX2HFT8_9PSED</name>
<evidence type="ECO:0000313" key="2">
    <source>
        <dbReference type="Proteomes" id="UP000219564"/>
    </source>
</evidence>
<comment type="caution">
    <text evidence="1">The sequence shown here is derived from an EMBL/GenBank/DDBJ whole genome shotgun (WGS) entry which is preliminary data.</text>
</comment>
<organism evidence="1 2">
    <name type="scientific">Pseudomonas lundensis</name>
    <dbReference type="NCBI Taxonomy" id="86185"/>
    <lineage>
        <taxon>Bacteria</taxon>
        <taxon>Pseudomonadati</taxon>
        <taxon>Pseudomonadota</taxon>
        <taxon>Gammaproteobacteria</taxon>
        <taxon>Pseudomonadales</taxon>
        <taxon>Pseudomonadaceae</taxon>
        <taxon>Pseudomonas</taxon>
    </lineage>
</organism>
<reference evidence="1 2" key="1">
    <citation type="submission" date="2017-08" db="EMBL/GenBank/DDBJ databases">
        <authorList>
            <person name="Chaillou S."/>
        </authorList>
    </citation>
    <scope>NUCLEOTIDE SEQUENCE [LARGE SCALE GENOMIC DNA]</scope>
    <source>
        <strain evidence="1 2">MFPA15A1205</strain>
    </source>
</reference>
<dbReference type="RefSeq" id="WP_097193002.1">
    <property type="nucleotide sequence ID" value="NZ_OBKZ01000056.1"/>
</dbReference>